<organism evidence="1 2">
    <name type="scientific">Caerostris extrusa</name>
    <name type="common">Bark spider</name>
    <name type="synonym">Caerostris bankana</name>
    <dbReference type="NCBI Taxonomy" id="172846"/>
    <lineage>
        <taxon>Eukaryota</taxon>
        <taxon>Metazoa</taxon>
        <taxon>Ecdysozoa</taxon>
        <taxon>Arthropoda</taxon>
        <taxon>Chelicerata</taxon>
        <taxon>Arachnida</taxon>
        <taxon>Araneae</taxon>
        <taxon>Araneomorphae</taxon>
        <taxon>Entelegynae</taxon>
        <taxon>Araneoidea</taxon>
        <taxon>Araneidae</taxon>
        <taxon>Caerostris</taxon>
    </lineage>
</organism>
<gene>
    <name evidence="1" type="ORF">CEXT_799651</name>
</gene>
<keyword evidence="2" id="KW-1185">Reference proteome</keyword>
<accession>A0AAV4M3U4</accession>
<proteinExistence type="predicted"/>
<dbReference type="Proteomes" id="UP001054945">
    <property type="component" value="Unassembled WGS sequence"/>
</dbReference>
<comment type="caution">
    <text evidence="1">The sequence shown here is derived from an EMBL/GenBank/DDBJ whole genome shotgun (WGS) entry which is preliminary data.</text>
</comment>
<sequence>MIFHKPSADLANRGRLSKKRTMIGYLVYGLRRAVFGNKSLAKCSYRGRLRDGADRLALSLFVQRQQLLPPD</sequence>
<dbReference type="EMBL" id="BPLR01001817">
    <property type="protein sequence ID" value="GIX66741.1"/>
    <property type="molecule type" value="Genomic_DNA"/>
</dbReference>
<dbReference type="AlphaFoldDB" id="A0AAV4M3U4"/>
<name>A0AAV4M3U4_CAEEX</name>
<evidence type="ECO:0008006" key="3">
    <source>
        <dbReference type="Google" id="ProtNLM"/>
    </source>
</evidence>
<evidence type="ECO:0000313" key="2">
    <source>
        <dbReference type="Proteomes" id="UP001054945"/>
    </source>
</evidence>
<protein>
    <recommendedName>
        <fullName evidence="3">Transposase</fullName>
    </recommendedName>
</protein>
<reference evidence="1 2" key="1">
    <citation type="submission" date="2021-06" db="EMBL/GenBank/DDBJ databases">
        <title>Caerostris extrusa draft genome.</title>
        <authorList>
            <person name="Kono N."/>
            <person name="Arakawa K."/>
        </authorList>
    </citation>
    <scope>NUCLEOTIDE SEQUENCE [LARGE SCALE GENOMIC DNA]</scope>
</reference>
<evidence type="ECO:0000313" key="1">
    <source>
        <dbReference type="EMBL" id="GIX66741.1"/>
    </source>
</evidence>